<evidence type="ECO:0000313" key="1">
    <source>
        <dbReference type="EMBL" id="DAE06230.1"/>
    </source>
</evidence>
<sequence>MHPSIIKNHYNILIFKYLYVNLRRGCVKLVSHIQ</sequence>
<organism evidence="1">
    <name type="scientific">Siphoviridae sp. ctjxN1</name>
    <dbReference type="NCBI Taxonomy" id="2825638"/>
    <lineage>
        <taxon>Viruses</taxon>
        <taxon>Duplodnaviria</taxon>
        <taxon>Heunggongvirae</taxon>
        <taxon>Uroviricota</taxon>
        <taxon>Caudoviricetes</taxon>
    </lineage>
</organism>
<protein>
    <submittedName>
        <fullName evidence="1">Uncharacterized protein</fullName>
    </submittedName>
</protein>
<dbReference type="EMBL" id="BK015431">
    <property type="protein sequence ID" value="DAE06230.1"/>
    <property type="molecule type" value="Genomic_DNA"/>
</dbReference>
<proteinExistence type="predicted"/>
<reference evidence="1" key="1">
    <citation type="journal article" date="2021" name="Proc. Natl. Acad. Sci. U.S.A.">
        <title>A Catalog of Tens of Thousands of Viruses from Human Metagenomes Reveals Hidden Associations with Chronic Diseases.</title>
        <authorList>
            <person name="Tisza M.J."/>
            <person name="Buck C.B."/>
        </authorList>
    </citation>
    <scope>NUCLEOTIDE SEQUENCE</scope>
    <source>
        <strain evidence="1">CtjxN1</strain>
    </source>
</reference>
<accession>A0A8S5PGL3</accession>
<name>A0A8S5PGL3_9CAUD</name>